<dbReference type="GO" id="GO:0005604">
    <property type="term" value="C:basement membrane"/>
    <property type="evidence" value="ECO:0007669"/>
    <property type="project" value="TreeGrafter"/>
</dbReference>
<dbReference type="Gene3D" id="2.10.25.10">
    <property type="entry name" value="Laminin"/>
    <property type="match status" value="2"/>
</dbReference>
<dbReference type="GO" id="GO:0005509">
    <property type="term" value="F:calcium ion binding"/>
    <property type="evidence" value="ECO:0007669"/>
    <property type="project" value="InterPro"/>
</dbReference>
<evidence type="ECO:0000313" key="18">
    <source>
        <dbReference type="Proteomes" id="UP000694569"/>
    </source>
</evidence>
<protein>
    <recommendedName>
        <fullName evidence="11">von Willebrand factor A domain-containing protein 2</fullName>
    </recommendedName>
    <alternativeName>
        <fullName evidence="12">A domain-containing protein similar to matrilin and collagen</fullName>
    </alternativeName>
</protein>
<reference evidence="17" key="2">
    <citation type="submission" date="2025-09" db="UniProtKB">
        <authorList>
            <consortium name="Ensembl"/>
        </authorList>
    </citation>
    <scope>IDENTIFICATION</scope>
</reference>
<organism evidence="17 18">
    <name type="scientific">Leptobrachium leishanense</name>
    <name type="common">Leishan spiny toad</name>
    <dbReference type="NCBI Taxonomy" id="445787"/>
    <lineage>
        <taxon>Eukaryota</taxon>
        <taxon>Metazoa</taxon>
        <taxon>Chordata</taxon>
        <taxon>Craniata</taxon>
        <taxon>Vertebrata</taxon>
        <taxon>Euteleostomi</taxon>
        <taxon>Amphibia</taxon>
        <taxon>Batrachia</taxon>
        <taxon>Anura</taxon>
        <taxon>Pelobatoidea</taxon>
        <taxon>Megophryidae</taxon>
        <taxon>Leptobrachium</taxon>
    </lineage>
</organism>
<evidence type="ECO:0000256" key="13">
    <source>
        <dbReference type="PROSITE-ProRule" id="PRU00076"/>
    </source>
</evidence>
<keyword evidence="4 13" id="KW-0245">EGF-like domain</keyword>
<proteinExistence type="predicted"/>
<keyword evidence="5" id="KW-0732">Signal</keyword>
<dbReference type="FunFam" id="3.40.50.410:FF:000047">
    <property type="entry name" value="von Willebrand factor A domain containing 2"/>
    <property type="match status" value="1"/>
</dbReference>
<dbReference type="GO" id="GO:0007161">
    <property type="term" value="P:calcium-independent cell-matrix adhesion"/>
    <property type="evidence" value="ECO:0007669"/>
    <property type="project" value="TreeGrafter"/>
</dbReference>
<dbReference type="Pfam" id="PF00092">
    <property type="entry name" value="VWA"/>
    <property type="match status" value="3"/>
</dbReference>
<dbReference type="PRINTS" id="PR00453">
    <property type="entry name" value="VWFADOMAIN"/>
</dbReference>
<feature type="region of interest" description="Disordered" evidence="14">
    <location>
        <begin position="892"/>
        <end position="926"/>
    </location>
</feature>
<keyword evidence="2" id="KW-0964">Secreted</keyword>
<dbReference type="GO" id="GO:0042802">
    <property type="term" value="F:identical protein binding"/>
    <property type="evidence" value="ECO:0007669"/>
    <property type="project" value="UniProtKB-ARBA"/>
</dbReference>
<dbReference type="InterPro" id="IPR050525">
    <property type="entry name" value="ECM_Assembly_Org"/>
</dbReference>
<evidence type="ECO:0000256" key="6">
    <source>
        <dbReference type="ARBA" id="ARBA00022737"/>
    </source>
</evidence>
<dbReference type="CDD" id="cd01472">
    <property type="entry name" value="vWA_collagen"/>
    <property type="match status" value="2"/>
</dbReference>
<evidence type="ECO:0000256" key="7">
    <source>
        <dbReference type="ARBA" id="ARBA00022889"/>
    </source>
</evidence>
<dbReference type="FunFam" id="2.10.25.10:FF:000066">
    <property type="entry name" value="FAT atypical cadherin 4"/>
    <property type="match status" value="1"/>
</dbReference>
<dbReference type="PANTHER" id="PTHR24020">
    <property type="entry name" value="COLLAGEN ALPHA"/>
    <property type="match status" value="1"/>
</dbReference>
<comment type="subcellular location">
    <subcellularLocation>
        <location evidence="1">Secreted</location>
        <location evidence="1">Extracellular space</location>
        <location evidence="1">Extracellular matrix</location>
    </subcellularLocation>
</comment>
<evidence type="ECO:0000256" key="8">
    <source>
        <dbReference type="ARBA" id="ARBA00023119"/>
    </source>
</evidence>
<dbReference type="Pfam" id="PF00008">
    <property type="entry name" value="EGF"/>
    <property type="match status" value="2"/>
</dbReference>
<dbReference type="InterPro" id="IPR001881">
    <property type="entry name" value="EGF-like_Ca-bd_dom"/>
</dbReference>
<dbReference type="Proteomes" id="UP000694569">
    <property type="component" value="Unplaced"/>
</dbReference>
<dbReference type="FunFam" id="2.10.25.10:FF:000336">
    <property type="entry name" value="von Willebrand factor A domain containing 2"/>
    <property type="match status" value="1"/>
</dbReference>
<dbReference type="PROSITE" id="PS01186">
    <property type="entry name" value="EGF_2"/>
    <property type="match status" value="1"/>
</dbReference>
<dbReference type="SMART" id="SM00327">
    <property type="entry name" value="VWA"/>
    <property type="match status" value="3"/>
</dbReference>
<name>A0A8C5WES1_9ANUR</name>
<dbReference type="SMART" id="SM00181">
    <property type="entry name" value="EGF"/>
    <property type="match status" value="2"/>
</dbReference>
<dbReference type="FunFam" id="3.40.50.410:FF:000003">
    <property type="entry name" value="Collagen type VI alpha 3 chain"/>
    <property type="match status" value="1"/>
</dbReference>
<evidence type="ECO:0000256" key="1">
    <source>
        <dbReference type="ARBA" id="ARBA00004498"/>
    </source>
</evidence>
<evidence type="ECO:0000313" key="17">
    <source>
        <dbReference type="Ensembl" id="ENSLLEP00000032749.1"/>
    </source>
</evidence>
<dbReference type="PROSITE" id="PS50026">
    <property type="entry name" value="EGF_3"/>
    <property type="match status" value="2"/>
</dbReference>
<keyword evidence="3" id="KW-0272">Extracellular matrix</keyword>
<dbReference type="InterPro" id="IPR000742">
    <property type="entry name" value="EGF"/>
</dbReference>
<evidence type="ECO:0000256" key="9">
    <source>
        <dbReference type="ARBA" id="ARBA00023157"/>
    </source>
</evidence>
<evidence type="ECO:0000256" key="5">
    <source>
        <dbReference type="ARBA" id="ARBA00022729"/>
    </source>
</evidence>
<dbReference type="InterPro" id="IPR002035">
    <property type="entry name" value="VWF_A"/>
</dbReference>
<dbReference type="PANTHER" id="PTHR24020:SF37">
    <property type="entry name" value="VON WILLEBRAND FACTOR A DOMAIN-CONTAINING PROTEIN 2"/>
    <property type="match status" value="1"/>
</dbReference>
<dbReference type="CDD" id="cd00054">
    <property type="entry name" value="EGF_CA"/>
    <property type="match status" value="2"/>
</dbReference>
<feature type="domain" description="EGF-like" evidence="15">
    <location>
        <begin position="847"/>
        <end position="882"/>
    </location>
</feature>
<dbReference type="FunFam" id="3.40.50.410:FF:000054">
    <property type="entry name" value="von Willebrand factor A domain containing 2"/>
    <property type="match status" value="1"/>
</dbReference>
<dbReference type="Gene3D" id="3.40.50.410">
    <property type="entry name" value="von Willebrand factor, type A domain"/>
    <property type="match status" value="3"/>
</dbReference>
<gene>
    <name evidence="17" type="primary">VWA2</name>
</gene>
<keyword evidence="6" id="KW-0677">Repeat</keyword>
<reference evidence="17" key="1">
    <citation type="submission" date="2025-08" db="UniProtKB">
        <authorList>
            <consortium name="Ensembl"/>
        </authorList>
    </citation>
    <scope>IDENTIFICATION</scope>
</reference>
<dbReference type="SUPFAM" id="SSF57196">
    <property type="entry name" value="EGF/Laminin"/>
    <property type="match status" value="1"/>
</dbReference>
<dbReference type="GeneTree" id="ENSGT00940000159040"/>
<evidence type="ECO:0000256" key="14">
    <source>
        <dbReference type="SAM" id="MobiDB-lite"/>
    </source>
</evidence>
<comment type="subunit">
    <text evidence="10">Forms monomers and multimers.</text>
</comment>
<dbReference type="OrthoDB" id="6132182at2759"/>
<sequence>MCWFLGGGVLGVMERSLHLQHLEKLHRNCQGLGPSEAAGSLNMLWGITCHKRHKFSANSMQDFKCIIGGVFSLVFAMEFVKPGKVFTNLLSDHLELNGNLIWEPNGWGLVGGCWTRNQHSLYTGYFDRRLGENNIQNNLLGPLRSGNTHRMLFCFGVQELHVGPEITGKISIAGQRMQCSAMLDILFLLDGSNSIGKGSFERSKHFAARLCDTLDIAPNRVRVGVMQYSTAPQVELRLDAAIDKDDVKEKIKAVMFRGGSTETGLALKYILRKGFPGGRNSSVTKVLVILSDGKSQGNVLVPAAQLKERSIKIFAVGVKFPRWEELHALASDPVEGHVLFAEHVGDAVNGFLSSLSNASLCNALPPGCAVQSYPCSRRTLETVKELTGNYVCWRGSSAPSSVFAGPCPFYSWKRFYTTHQALCHRAVCPDPCDSQPCKNGGTCIPEGPNKYHCVCPVGFGGDTECAPKLSLECSVDLLFLVDSSATSSLETFMRHKSFLKRFIQAALSEESPVNAGVAQYSHEVQSVVKINEYQSVSELLKLIDEMRFMGGDLFTGKALRHITRFGFKSAPAYADIRDDLPRVVVLLTGSNSQDQVKEAVEYARGHEVFLIGVASDASKDEMVQIVGNTQQVISYSNPQELFNQLPQLQKIICSVDSQGCQGQPLDLAFVLDASAAVGEHNFNKLRDFVRMTALQFDINRDVAQVALVSYGQRPQTIFALDTHEKGSSLFGAIDQASYVGGSASTGSALLHVYNNVMTISKGARLGVNKAVILITDGKGSEDAAVPAQRLRDNGISVYVIGVGNVYRNALLRIAGSSKYLTVIPSYDELVHYHDVVVQSVCEEAKAPVSLCKPNPCLNGGQCVQSRGSYRCDCHGWEGLHCENRSVRGDTPLPLRQSGRVRQTRNSSASHRRFKSESHGKSWLRSA</sequence>
<keyword evidence="18" id="KW-1185">Reference proteome</keyword>
<dbReference type="AlphaFoldDB" id="A0A8C5WES1"/>
<dbReference type="GO" id="GO:0005615">
    <property type="term" value="C:extracellular space"/>
    <property type="evidence" value="ECO:0007669"/>
    <property type="project" value="TreeGrafter"/>
</dbReference>
<dbReference type="PROSITE" id="PS50234">
    <property type="entry name" value="VWFA"/>
    <property type="match status" value="3"/>
</dbReference>
<evidence type="ECO:0000256" key="10">
    <source>
        <dbReference type="ARBA" id="ARBA00065464"/>
    </source>
</evidence>
<keyword evidence="9" id="KW-1015">Disulfide bond</keyword>
<feature type="domain" description="EGF-like" evidence="15">
    <location>
        <begin position="429"/>
        <end position="466"/>
    </location>
</feature>
<evidence type="ECO:0000256" key="4">
    <source>
        <dbReference type="ARBA" id="ARBA00022536"/>
    </source>
</evidence>
<evidence type="ECO:0000256" key="12">
    <source>
        <dbReference type="ARBA" id="ARBA00080893"/>
    </source>
</evidence>
<dbReference type="InterPro" id="IPR036465">
    <property type="entry name" value="vWFA_dom_sf"/>
</dbReference>
<feature type="domain" description="VWFA" evidence="16">
    <location>
        <begin position="184"/>
        <end position="355"/>
    </location>
</feature>
<feature type="domain" description="VWFA" evidence="16">
    <location>
        <begin position="666"/>
        <end position="840"/>
    </location>
</feature>
<evidence type="ECO:0000256" key="11">
    <source>
        <dbReference type="ARBA" id="ARBA00070370"/>
    </source>
</evidence>
<dbReference type="Ensembl" id="ENSLLET00000034011.1">
    <property type="protein sequence ID" value="ENSLLEP00000032749.1"/>
    <property type="gene ID" value="ENSLLEG00000020663.1"/>
</dbReference>
<accession>A0A8C5WES1</accession>
<dbReference type="SMART" id="SM00179">
    <property type="entry name" value="EGF_CA"/>
    <property type="match status" value="2"/>
</dbReference>
<keyword evidence="7" id="KW-0130">Cell adhesion</keyword>
<comment type="caution">
    <text evidence="13">Lacks conserved residue(s) required for the propagation of feature annotation.</text>
</comment>
<feature type="domain" description="VWFA" evidence="16">
    <location>
        <begin position="476"/>
        <end position="652"/>
    </location>
</feature>
<keyword evidence="8" id="KW-0176">Collagen</keyword>
<evidence type="ECO:0000256" key="3">
    <source>
        <dbReference type="ARBA" id="ARBA00022530"/>
    </source>
</evidence>
<evidence type="ECO:0000259" key="15">
    <source>
        <dbReference type="PROSITE" id="PS50026"/>
    </source>
</evidence>
<dbReference type="SUPFAM" id="SSF53300">
    <property type="entry name" value="vWA-like"/>
    <property type="match status" value="3"/>
</dbReference>
<dbReference type="GO" id="GO:0010669">
    <property type="term" value="P:epithelial structure maintenance"/>
    <property type="evidence" value="ECO:0007669"/>
    <property type="project" value="Ensembl"/>
</dbReference>
<evidence type="ECO:0000259" key="16">
    <source>
        <dbReference type="PROSITE" id="PS50234"/>
    </source>
</evidence>
<feature type="compositionally biased region" description="Polar residues" evidence="14">
    <location>
        <begin position="899"/>
        <end position="908"/>
    </location>
</feature>
<evidence type="ECO:0000256" key="2">
    <source>
        <dbReference type="ARBA" id="ARBA00022525"/>
    </source>
</evidence>
<dbReference type="GO" id="GO:0005581">
    <property type="term" value="C:collagen trimer"/>
    <property type="evidence" value="ECO:0007669"/>
    <property type="project" value="UniProtKB-KW"/>
</dbReference>